<protein>
    <submittedName>
        <fullName evidence="1">Uncharacterized protein</fullName>
    </submittedName>
</protein>
<proteinExistence type="predicted"/>
<name>A0ACB9S9Q2_9MYRT</name>
<keyword evidence="2" id="KW-1185">Reference proteome</keyword>
<dbReference type="Proteomes" id="UP001057402">
    <property type="component" value="Chromosome 2"/>
</dbReference>
<comment type="caution">
    <text evidence="1">The sequence shown here is derived from an EMBL/GenBank/DDBJ whole genome shotgun (WGS) entry which is preliminary data.</text>
</comment>
<organism evidence="1 2">
    <name type="scientific">Melastoma candidum</name>
    <dbReference type="NCBI Taxonomy" id="119954"/>
    <lineage>
        <taxon>Eukaryota</taxon>
        <taxon>Viridiplantae</taxon>
        <taxon>Streptophyta</taxon>
        <taxon>Embryophyta</taxon>
        <taxon>Tracheophyta</taxon>
        <taxon>Spermatophyta</taxon>
        <taxon>Magnoliopsida</taxon>
        <taxon>eudicotyledons</taxon>
        <taxon>Gunneridae</taxon>
        <taxon>Pentapetalae</taxon>
        <taxon>rosids</taxon>
        <taxon>malvids</taxon>
        <taxon>Myrtales</taxon>
        <taxon>Melastomataceae</taxon>
        <taxon>Melastomatoideae</taxon>
        <taxon>Melastomateae</taxon>
        <taxon>Melastoma</taxon>
    </lineage>
</organism>
<accession>A0ACB9S9Q2</accession>
<sequence length="94" mass="10332">MGLTPTPNPFLSTVFRRHFPPSLCRGARFSPSIFSIWERERGVSASEGTRRTRCALGVAAGVFTSRKAVAPPAPYLPLARGRVILFLLSSRPFD</sequence>
<evidence type="ECO:0000313" key="1">
    <source>
        <dbReference type="EMBL" id="KAI4387383.1"/>
    </source>
</evidence>
<gene>
    <name evidence="1" type="ORF">MLD38_005221</name>
</gene>
<dbReference type="EMBL" id="CM042881">
    <property type="protein sequence ID" value="KAI4387383.1"/>
    <property type="molecule type" value="Genomic_DNA"/>
</dbReference>
<reference evidence="2" key="1">
    <citation type="journal article" date="2023" name="Front. Plant Sci.">
        <title>Chromosomal-level genome assembly of Melastoma candidum provides insights into trichome evolution.</title>
        <authorList>
            <person name="Zhong Y."/>
            <person name="Wu W."/>
            <person name="Sun C."/>
            <person name="Zou P."/>
            <person name="Liu Y."/>
            <person name="Dai S."/>
            <person name="Zhou R."/>
        </authorList>
    </citation>
    <scope>NUCLEOTIDE SEQUENCE [LARGE SCALE GENOMIC DNA]</scope>
</reference>
<evidence type="ECO:0000313" key="2">
    <source>
        <dbReference type="Proteomes" id="UP001057402"/>
    </source>
</evidence>